<dbReference type="InterPro" id="IPR001647">
    <property type="entry name" value="HTH_TetR"/>
</dbReference>
<dbReference type="Pfam" id="PF00440">
    <property type="entry name" value="TetR_N"/>
    <property type="match status" value="1"/>
</dbReference>
<reference evidence="5" key="1">
    <citation type="submission" date="2016-09" db="EMBL/GenBank/DDBJ databases">
        <authorList>
            <person name="Varghese N."/>
            <person name="Submissions S."/>
        </authorList>
    </citation>
    <scope>NUCLEOTIDE SEQUENCE [LARGE SCALE GENOMIC DNA]</scope>
    <source>
        <strain evidence="5">TNe-862</strain>
    </source>
</reference>
<protein>
    <submittedName>
        <fullName evidence="4">Regulatory protein, tetR family</fullName>
    </submittedName>
</protein>
<keyword evidence="1 2" id="KW-0238">DNA-binding</keyword>
<dbReference type="PROSITE" id="PS50977">
    <property type="entry name" value="HTH_TETR_2"/>
    <property type="match status" value="1"/>
</dbReference>
<dbReference type="Gene3D" id="1.10.357.10">
    <property type="entry name" value="Tetracycline Repressor, domain 2"/>
    <property type="match status" value="1"/>
</dbReference>
<evidence type="ECO:0000256" key="1">
    <source>
        <dbReference type="ARBA" id="ARBA00023125"/>
    </source>
</evidence>
<sequence>MVETNEQSEPKLRDRERTRARILSAAQIAFTKLGYKNSNMRDIAAEAGINASLVIRYFGSKEELFEKAIEEVFDLGQAFAGIDRQTLGKAIATRLFSRAQDTDLMAMMLLAATDPSMNESVRRLASARMLRPMMKLIGGKDAERRATLILAIVTGIWVYRFMLPLKTVSARAGADIVDQIAQLIQQLVDGED</sequence>
<dbReference type="Proteomes" id="UP000198908">
    <property type="component" value="Unassembled WGS sequence"/>
</dbReference>
<dbReference type="PRINTS" id="PR00455">
    <property type="entry name" value="HTHTETR"/>
</dbReference>
<dbReference type="InterPro" id="IPR009057">
    <property type="entry name" value="Homeodomain-like_sf"/>
</dbReference>
<proteinExistence type="predicted"/>
<dbReference type="RefSeq" id="WP_092006336.1">
    <property type="nucleotide sequence ID" value="NZ_FMYQ01000049.1"/>
</dbReference>
<keyword evidence="5" id="KW-1185">Reference proteome</keyword>
<dbReference type="GO" id="GO:0000976">
    <property type="term" value="F:transcription cis-regulatory region binding"/>
    <property type="evidence" value="ECO:0007669"/>
    <property type="project" value="TreeGrafter"/>
</dbReference>
<feature type="domain" description="HTH tetR-type" evidence="3">
    <location>
        <begin position="16"/>
        <end position="76"/>
    </location>
</feature>
<dbReference type="AlphaFoldDB" id="A0A1G7CYH2"/>
<dbReference type="GO" id="GO:0003700">
    <property type="term" value="F:DNA-binding transcription factor activity"/>
    <property type="evidence" value="ECO:0007669"/>
    <property type="project" value="TreeGrafter"/>
</dbReference>
<dbReference type="InterPro" id="IPR041678">
    <property type="entry name" value="TetR_C_16"/>
</dbReference>
<evidence type="ECO:0000259" key="3">
    <source>
        <dbReference type="PROSITE" id="PS50977"/>
    </source>
</evidence>
<evidence type="ECO:0000313" key="5">
    <source>
        <dbReference type="Proteomes" id="UP000198908"/>
    </source>
</evidence>
<dbReference type="InterPro" id="IPR050109">
    <property type="entry name" value="HTH-type_TetR-like_transc_reg"/>
</dbReference>
<organism evidence="4 5">
    <name type="scientific">Paraburkholderia lycopersici</name>
    <dbReference type="NCBI Taxonomy" id="416944"/>
    <lineage>
        <taxon>Bacteria</taxon>
        <taxon>Pseudomonadati</taxon>
        <taxon>Pseudomonadota</taxon>
        <taxon>Betaproteobacteria</taxon>
        <taxon>Burkholderiales</taxon>
        <taxon>Burkholderiaceae</taxon>
        <taxon>Paraburkholderia</taxon>
    </lineage>
</organism>
<dbReference type="OrthoDB" id="8535430at2"/>
<dbReference type="Pfam" id="PF17920">
    <property type="entry name" value="TetR_C_16"/>
    <property type="match status" value="1"/>
</dbReference>
<gene>
    <name evidence="4" type="ORF">SAMN05421548_14921</name>
</gene>
<dbReference type="PANTHER" id="PTHR30055">
    <property type="entry name" value="HTH-TYPE TRANSCRIPTIONAL REGULATOR RUTR"/>
    <property type="match status" value="1"/>
</dbReference>
<dbReference type="PANTHER" id="PTHR30055:SF235">
    <property type="entry name" value="TRANSCRIPTIONAL REGULATORY PROTEIN"/>
    <property type="match status" value="1"/>
</dbReference>
<dbReference type="InterPro" id="IPR036271">
    <property type="entry name" value="Tet_transcr_reg_TetR-rel_C_sf"/>
</dbReference>
<dbReference type="SUPFAM" id="SSF48498">
    <property type="entry name" value="Tetracyclin repressor-like, C-terminal domain"/>
    <property type="match status" value="1"/>
</dbReference>
<dbReference type="SUPFAM" id="SSF46689">
    <property type="entry name" value="Homeodomain-like"/>
    <property type="match status" value="1"/>
</dbReference>
<dbReference type="EMBL" id="FMYQ01000049">
    <property type="protein sequence ID" value="SDE44382.1"/>
    <property type="molecule type" value="Genomic_DNA"/>
</dbReference>
<evidence type="ECO:0000313" key="4">
    <source>
        <dbReference type="EMBL" id="SDE44382.1"/>
    </source>
</evidence>
<dbReference type="STRING" id="416944.SAMN05421548_14921"/>
<accession>A0A1G7CYH2</accession>
<name>A0A1G7CYH2_9BURK</name>
<evidence type="ECO:0000256" key="2">
    <source>
        <dbReference type="PROSITE-ProRule" id="PRU00335"/>
    </source>
</evidence>
<feature type="DNA-binding region" description="H-T-H motif" evidence="2">
    <location>
        <begin position="39"/>
        <end position="58"/>
    </location>
</feature>